<organism evidence="6 7">
    <name type="scientific">Caldanaerobius fijiensis DSM 17918</name>
    <dbReference type="NCBI Taxonomy" id="1121256"/>
    <lineage>
        <taxon>Bacteria</taxon>
        <taxon>Bacillati</taxon>
        <taxon>Bacillota</taxon>
        <taxon>Clostridia</taxon>
        <taxon>Thermoanaerobacterales</taxon>
        <taxon>Thermoanaerobacteraceae</taxon>
        <taxon>Caldanaerobius</taxon>
    </lineage>
</organism>
<dbReference type="RefSeq" id="WP_073341925.1">
    <property type="nucleotide sequence ID" value="NZ_FQVH01000005.1"/>
</dbReference>
<keyword evidence="3" id="KW-0234">DNA repair</keyword>
<dbReference type="PANTHER" id="PTHR41251:SF1">
    <property type="entry name" value="NON-HOMOLOGOUS END JOINING PROTEIN KU"/>
    <property type="match status" value="1"/>
</dbReference>
<evidence type="ECO:0000256" key="3">
    <source>
        <dbReference type="HAMAP-Rule" id="MF_01875"/>
    </source>
</evidence>
<keyword evidence="1 3" id="KW-0238">DNA-binding</keyword>
<dbReference type="InterPro" id="IPR016194">
    <property type="entry name" value="SPOC-like_C_dom_sf"/>
</dbReference>
<dbReference type="Pfam" id="PF02735">
    <property type="entry name" value="Ku"/>
    <property type="match status" value="1"/>
</dbReference>
<evidence type="ECO:0000256" key="4">
    <source>
        <dbReference type="SAM" id="MobiDB-lite"/>
    </source>
</evidence>
<gene>
    <name evidence="3" type="primary">ku</name>
    <name evidence="6" type="ORF">SAMN02746089_00793</name>
</gene>
<evidence type="ECO:0000313" key="6">
    <source>
        <dbReference type="EMBL" id="SHE77622.1"/>
    </source>
</evidence>
<evidence type="ECO:0000256" key="1">
    <source>
        <dbReference type="ARBA" id="ARBA00023125"/>
    </source>
</evidence>
<evidence type="ECO:0000259" key="5">
    <source>
        <dbReference type="SMART" id="SM00559"/>
    </source>
</evidence>
<dbReference type="EMBL" id="FQVH01000005">
    <property type="protein sequence ID" value="SHE77622.1"/>
    <property type="molecule type" value="Genomic_DNA"/>
</dbReference>
<evidence type="ECO:0000256" key="2">
    <source>
        <dbReference type="ARBA" id="ARBA00023172"/>
    </source>
</evidence>
<dbReference type="InterPro" id="IPR006164">
    <property type="entry name" value="DNA_bd_Ku70/Ku80"/>
</dbReference>
<sequence>MRSLWKGAISFGLVSIPIKLYAATEDHTTHFRQLHKDCNSPIKYEKVCPVCNRPVNDDEIVRGYEYEPGKFVILSDEDLERIPSEAVKTIDILDFTDIKQIDPIYFDKTYYIAPEDIGTKPYILLRDSMKKTNTVAIAKAVIRSRQNLACIRVYDDNYMVMETMYFPDEIRKTEQLPPLRQVSLHENEIKMSEQLINTLTAKFNPEKYENTYRKALFDLIESKIQGHEVEVPVVAPAPDNVLDLVGALKASIEAAKRTGNPTEKTKGRKKKGA</sequence>
<dbReference type="NCBIfam" id="TIGR02772">
    <property type="entry name" value="Ku_bact"/>
    <property type="match status" value="1"/>
</dbReference>
<keyword evidence="2 3" id="KW-0233">DNA recombination</keyword>
<dbReference type="FunFam" id="2.40.290.10:FF:000004">
    <property type="entry name" value="Non-homologous end joining protein Ku"/>
    <property type="match status" value="1"/>
</dbReference>
<evidence type="ECO:0000313" key="7">
    <source>
        <dbReference type="Proteomes" id="UP000184088"/>
    </source>
</evidence>
<comment type="subunit">
    <text evidence="3">Homodimer. Interacts with LigD.</text>
</comment>
<name>A0A1M4W9I4_9THEO</name>
<dbReference type="HAMAP" id="MF_01875">
    <property type="entry name" value="Prokaryotic_Ku"/>
    <property type="match status" value="1"/>
</dbReference>
<dbReference type="OrthoDB" id="9795084at2"/>
<feature type="domain" description="Ku" evidence="5">
    <location>
        <begin position="52"/>
        <end position="181"/>
    </location>
</feature>
<dbReference type="SMART" id="SM00559">
    <property type="entry name" value="Ku78"/>
    <property type="match status" value="1"/>
</dbReference>
<dbReference type="CDD" id="cd00789">
    <property type="entry name" value="KU_like"/>
    <property type="match status" value="1"/>
</dbReference>
<dbReference type="AlphaFoldDB" id="A0A1M4W9I4"/>
<comment type="function">
    <text evidence="3">With LigD forms a non-homologous end joining (NHEJ) DNA repair enzyme, which repairs dsDNA breaks with reduced fidelity. Binds linear dsDNA with 5'- and 3'- overhangs but not closed circular dsDNA nor ssDNA. Recruits and stimulates the ligase activity of LigD.</text>
</comment>
<dbReference type="GO" id="GO:0006310">
    <property type="term" value="P:DNA recombination"/>
    <property type="evidence" value="ECO:0007669"/>
    <property type="project" value="UniProtKB-KW"/>
</dbReference>
<keyword evidence="7" id="KW-1185">Reference proteome</keyword>
<protein>
    <recommendedName>
        <fullName evidence="3">Non-homologous end joining protein Ku</fullName>
    </recommendedName>
</protein>
<dbReference type="Gene3D" id="2.40.290.10">
    <property type="match status" value="1"/>
</dbReference>
<comment type="similarity">
    <text evidence="3">Belongs to the prokaryotic Ku family.</text>
</comment>
<dbReference type="GO" id="GO:0003690">
    <property type="term" value="F:double-stranded DNA binding"/>
    <property type="evidence" value="ECO:0007669"/>
    <property type="project" value="UniProtKB-UniRule"/>
</dbReference>
<dbReference type="GO" id="GO:0006303">
    <property type="term" value="P:double-strand break repair via nonhomologous end joining"/>
    <property type="evidence" value="ECO:0007669"/>
    <property type="project" value="UniProtKB-UniRule"/>
</dbReference>
<dbReference type="PANTHER" id="PTHR41251">
    <property type="entry name" value="NON-HOMOLOGOUS END JOINING PROTEIN KU"/>
    <property type="match status" value="1"/>
</dbReference>
<reference evidence="6 7" key="1">
    <citation type="submission" date="2016-11" db="EMBL/GenBank/DDBJ databases">
        <authorList>
            <person name="Jaros S."/>
            <person name="Januszkiewicz K."/>
            <person name="Wedrychowicz H."/>
        </authorList>
    </citation>
    <scope>NUCLEOTIDE SEQUENCE [LARGE SCALE GENOMIC DNA]</scope>
    <source>
        <strain evidence="6 7">DSM 17918</strain>
    </source>
</reference>
<dbReference type="STRING" id="1121256.SAMN02746089_00793"/>
<feature type="region of interest" description="Disordered" evidence="4">
    <location>
        <begin position="254"/>
        <end position="273"/>
    </location>
</feature>
<keyword evidence="3" id="KW-0227">DNA damage</keyword>
<dbReference type="Proteomes" id="UP000184088">
    <property type="component" value="Unassembled WGS sequence"/>
</dbReference>
<dbReference type="SUPFAM" id="SSF100939">
    <property type="entry name" value="SPOC domain-like"/>
    <property type="match status" value="1"/>
</dbReference>
<accession>A0A1M4W9I4</accession>
<dbReference type="PIRSF" id="PIRSF006493">
    <property type="entry name" value="Prok_Ku"/>
    <property type="match status" value="1"/>
</dbReference>
<dbReference type="InterPro" id="IPR009187">
    <property type="entry name" value="Prok_Ku"/>
</dbReference>
<proteinExistence type="inferred from homology"/>